<comment type="subcellular location">
    <subcellularLocation>
        <location evidence="1">Cell membrane</location>
        <topology evidence="1">Multi-pass membrane protein</topology>
    </subcellularLocation>
</comment>
<evidence type="ECO:0000256" key="4">
    <source>
        <dbReference type="ARBA" id="ARBA00022989"/>
    </source>
</evidence>
<feature type="transmembrane region" description="Helical" evidence="7">
    <location>
        <begin position="138"/>
        <end position="157"/>
    </location>
</feature>
<sequence length="667" mass="69924">MGDPDGSKSGRRWRWRGAAARLAPPGWLLDAVRPRPAPVPWAAVTRASVALGVPLAVGMAVHRPAYGALVDIGAVFAVLCDSADAYRLRVLNIAVPQLFGVAGIALGILVRDRGWVTVVTLTLVALVSGMISSIGSVASFCGLLFLLNAVLGAGVVFPEPHWAAPLLFPLGGAFVLALTLTGWPFRRGAPERDAVARSYRAVADLLEAAGQEDYDVRRQAVTMSMNEAYDSILSRRTRDIGDRSPRLRLLAQLNAVTPLVEAATAARLPDRAADPAIPGTVRDLADAVAEGRGAGRPRALPPAGTPAERAVDTALRHAASVVGENSPAPDGAADLLGRPTALRLRARRAAADALLSEASWRYGLRLALCIGIAQTLVSVAALPRSYWIAVTVTYVLKPDFGSVFSRAVTRAIGTVLGLVVATAVVSNVERGWWDVPVMAVLAGLIPAVSAKGYGFQTASITPVVLVLTDLLSHQGVGLVLARFIDSLIGCAIVLVLGYLLWPESWRTRIGDRLADTVDDAAEYLASAFAPGAPSDDAQAARARMRRRVYRALSVVRSEFQRALAEPPPTGPRAAAWLPLVVAVERIVDATTAARVRANHGAPAPAPSDVTAIEVQLRQLAGQVRSHQRPVPAPVPAGGVEEGALGGLWQEVEAARAIASAGPDGPGG</sequence>
<reference evidence="10" key="1">
    <citation type="journal article" date="2019" name="Int. J. Syst. Evol. Microbiol.">
        <title>The Global Catalogue of Microorganisms (GCM) 10K type strain sequencing project: providing services to taxonomists for standard genome sequencing and annotation.</title>
        <authorList>
            <consortium name="The Broad Institute Genomics Platform"/>
            <consortium name="The Broad Institute Genome Sequencing Center for Infectious Disease"/>
            <person name="Wu L."/>
            <person name="Ma J."/>
        </authorList>
    </citation>
    <scope>NUCLEOTIDE SEQUENCE [LARGE SCALE GENOMIC DNA]</scope>
    <source>
        <strain evidence="10">CGMCC 4.7237</strain>
    </source>
</reference>
<keyword evidence="5 7" id="KW-0472">Membrane</keyword>
<comment type="similarity">
    <text evidence="6">Belongs to the YccS/YhfK family.</text>
</comment>
<evidence type="ECO:0000256" key="6">
    <source>
        <dbReference type="ARBA" id="ARBA00043993"/>
    </source>
</evidence>
<evidence type="ECO:0000256" key="7">
    <source>
        <dbReference type="SAM" id="Phobius"/>
    </source>
</evidence>
<feature type="domain" description="Integral membrane bound transporter" evidence="8">
    <location>
        <begin position="375"/>
        <end position="495"/>
    </location>
</feature>
<feature type="transmembrane region" description="Helical" evidence="7">
    <location>
        <begin position="407"/>
        <end position="428"/>
    </location>
</feature>
<evidence type="ECO:0000313" key="10">
    <source>
        <dbReference type="Proteomes" id="UP001595765"/>
    </source>
</evidence>
<keyword evidence="3 7" id="KW-0812">Transmembrane</keyword>
<comment type="caution">
    <text evidence="9">The sequence shown here is derived from an EMBL/GenBank/DDBJ whole genome shotgun (WGS) entry which is preliminary data.</text>
</comment>
<accession>A0ABV8HGC8</accession>
<feature type="transmembrane region" description="Helical" evidence="7">
    <location>
        <begin position="475"/>
        <end position="501"/>
    </location>
</feature>
<gene>
    <name evidence="9" type="ORF">ACFO3J_01370</name>
</gene>
<evidence type="ECO:0000256" key="5">
    <source>
        <dbReference type="ARBA" id="ARBA00023136"/>
    </source>
</evidence>
<keyword evidence="10" id="KW-1185">Reference proteome</keyword>
<proteinExistence type="inferred from homology"/>
<dbReference type="PANTHER" id="PTHR30509">
    <property type="entry name" value="P-HYDROXYBENZOIC ACID EFFLUX PUMP SUBUNIT-RELATED"/>
    <property type="match status" value="1"/>
</dbReference>
<evidence type="ECO:0000256" key="1">
    <source>
        <dbReference type="ARBA" id="ARBA00004651"/>
    </source>
</evidence>
<dbReference type="Proteomes" id="UP001595765">
    <property type="component" value="Unassembled WGS sequence"/>
</dbReference>
<dbReference type="RefSeq" id="WP_386425058.1">
    <property type="nucleotide sequence ID" value="NZ_JBHSBB010000001.1"/>
</dbReference>
<dbReference type="InterPro" id="IPR049453">
    <property type="entry name" value="Memb_transporter_dom"/>
</dbReference>
<feature type="transmembrane region" description="Helical" evidence="7">
    <location>
        <begin position="435"/>
        <end position="455"/>
    </location>
</feature>
<keyword evidence="4 7" id="KW-1133">Transmembrane helix</keyword>
<dbReference type="Pfam" id="PF13515">
    <property type="entry name" value="FUSC_2"/>
    <property type="match status" value="1"/>
</dbReference>
<evidence type="ECO:0000313" key="9">
    <source>
        <dbReference type="EMBL" id="MFC4030117.1"/>
    </source>
</evidence>
<organism evidence="9 10">
    <name type="scientific">Streptomyces polygonati</name>
    <dbReference type="NCBI Taxonomy" id="1617087"/>
    <lineage>
        <taxon>Bacteria</taxon>
        <taxon>Bacillati</taxon>
        <taxon>Actinomycetota</taxon>
        <taxon>Actinomycetes</taxon>
        <taxon>Kitasatosporales</taxon>
        <taxon>Streptomycetaceae</taxon>
        <taxon>Streptomyces</taxon>
    </lineage>
</organism>
<name>A0ABV8HGC8_9ACTN</name>
<dbReference type="EMBL" id="JBHSBB010000001">
    <property type="protein sequence ID" value="MFC4030117.1"/>
    <property type="molecule type" value="Genomic_DNA"/>
</dbReference>
<feature type="transmembrane region" description="Helical" evidence="7">
    <location>
        <begin position="90"/>
        <end position="109"/>
    </location>
</feature>
<evidence type="ECO:0000256" key="3">
    <source>
        <dbReference type="ARBA" id="ARBA00022692"/>
    </source>
</evidence>
<keyword evidence="2" id="KW-1003">Cell membrane</keyword>
<evidence type="ECO:0000256" key="2">
    <source>
        <dbReference type="ARBA" id="ARBA00022475"/>
    </source>
</evidence>
<feature type="transmembrane region" description="Helical" evidence="7">
    <location>
        <begin position="366"/>
        <end position="387"/>
    </location>
</feature>
<dbReference type="PANTHER" id="PTHR30509:SF9">
    <property type="entry name" value="MULTIDRUG RESISTANCE PROTEIN MDTO"/>
    <property type="match status" value="1"/>
</dbReference>
<evidence type="ECO:0000259" key="8">
    <source>
        <dbReference type="Pfam" id="PF13515"/>
    </source>
</evidence>
<protein>
    <submittedName>
        <fullName evidence="9">FUSC family protein</fullName>
    </submittedName>
</protein>
<feature type="transmembrane region" description="Helical" evidence="7">
    <location>
        <begin position="115"/>
        <end position="131"/>
    </location>
</feature>
<feature type="transmembrane region" description="Helical" evidence="7">
    <location>
        <begin position="163"/>
        <end position="183"/>
    </location>
</feature>